<keyword evidence="5 6" id="KW-0472">Membrane</keyword>
<dbReference type="EMBL" id="FZNP01000012">
    <property type="protein sequence ID" value="SNS16125.1"/>
    <property type="molecule type" value="Genomic_DNA"/>
</dbReference>
<keyword evidence="2" id="KW-1003">Cell membrane</keyword>
<keyword evidence="4 6" id="KW-1133">Transmembrane helix</keyword>
<dbReference type="InterPro" id="IPR011701">
    <property type="entry name" value="MFS"/>
</dbReference>
<dbReference type="CDD" id="cd06173">
    <property type="entry name" value="MFS_MefA_like"/>
    <property type="match status" value="1"/>
</dbReference>
<dbReference type="InterPro" id="IPR014710">
    <property type="entry name" value="RmlC-like_jellyroll"/>
</dbReference>
<evidence type="ECO:0000256" key="4">
    <source>
        <dbReference type="ARBA" id="ARBA00022989"/>
    </source>
</evidence>
<dbReference type="InterPro" id="IPR036259">
    <property type="entry name" value="MFS_trans_sf"/>
</dbReference>
<dbReference type="RefSeq" id="WP_089314818.1">
    <property type="nucleotide sequence ID" value="NZ_FZNP01000012.1"/>
</dbReference>
<organism evidence="7 8">
    <name type="scientific">Actinomadura mexicana</name>
    <dbReference type="NCBI Taxonomy" id="134959"/>
    <lineage>
        <taxon>Bacteria</taxon>
        <taxon>Bacillati</taxon>
        <taxon>Actinomycetota</taxon>
        <taxon>Actinomycetes</taxon>
        <taxon>Streptosporangiales</taxon>
        <taxon>Thermomonosporaceae</taxon>
        <taxon>Actinomadura</taxon>
    </lineage>
</organism>
<evidence type="ECO:0000313" key="8">
    <source>
        <dbReference type="Proteomes" id="UP000198420"/>
    </source>
</evidence>
<feature type="transmembrane region" description="Helical" evidence="6">
    <location>
        <begin position="49"/>
        <end position="71"/>
    </location>
</feature>
<feature type="transmembrane region" description="Helical" evidence="6">
    <location>
        <begin position="254"/>
        <end position="275"/>
    </location>
</feature>
<dbReference type="SUPFAM" id="SSF51182">
    <property type="entry name" value="RmlC-like cupins"/>
    <property type="match status" value="1"/>
</dbReference>
<feature type="transmembrane region" description="Helical" evidence="6">
    <location>
        <begin position="346"/>
        <end position="371"/>
    </location>
</feature>
<dbReference type="GO" id="GO:0005886">
    <property type="term" value="C:plasma membrane"/>
    <property type="evidence" value="ECO:0007669"/>
    <property type="project" value="UniProtKB-SubCell"/>
</dbReference>
<accession>A0A239C798</accession>
<proteinExistence type="predicted"/>
<dbReference type="PANTHER" id="PTHR23513:SF6">
    <property type="entry name" value="MAJOR FACILITATOR SUPERFAMILY ASSOCIATED DOMAIN-CONTAINING PROTEIN"/>
    <property type="match status" value="1"/>
</dbReference>
<dbReference type="Proteomes" id="UP000198420">
    <property type="component" value="Unassembled WGS sequence"/>
</dbReference>
<dbReference type="InterPro" id="IPR011051">
    <property type="entry name" value="RmlC_Cupin_sf"/>
</dbReference>
<name>A0A239C798_9ACTN</name>
<protein>
    <submittedName>
        <fullName evidence="7">Predicted arabinose efflux permease, MFS family</fullName>
    </submittedName>
</protein>
<keyword evidence="8" id="KW-1185">Reference proteome</keyword>
<evidence type="ECO:0000256" key="6">
    <source>
        <dbReference type="SAM" id="Phobius"/>
    </source>
</evidence>
<comment type="subcellular location">
    <subcellularLocation>
        <location evidence="1">Cell membrane</location>
        <topology evidence="1">Multi-pass membrane protein</topology>
    </subcellularLocation>
</comment>
<dbReference type="Pfam" id="PF07690">
    <property type="entry name" value="MFS_1"/>
    <property type="match status" value="1"/>
</dbReference>
<dbReference type="Gene3D" id="1.20.1250.20">
    <property type="entry name" value="MFS general substrate transporter like domains"/>
    <property type="match status" value="1"/>
</dbReference>
<dbReference type="PANTHER" id="PTHR23513">
    <property type="entry name" value="INTEGRAL MEMBRANE EFFLUX PROTEIN-RELATED"/>
    <property type="match status" value="1"/>
</dbReference>
<gene>
    <name evidence="7" type="ORF">SAMN06265355_11250</name>
</gene>
<evidence type="ECO:0000313" key="7">
    <source>
        <dbReference type="EMBL" id="SNS16125.1"/>
    </source>
</evidence>
<evidence type="ECO:0000256" key="5">
    <source>
        <dbReference type="ARBA" id="ARBA00023136"/>
    </source>
</evidence>
<feature type="transmembrane region" description="Helical" evidence="6">
    <location>
        <begin position="287"/>
        <end position="305"/>
    </location>
</feature>
<dbReference type="GO" id="GO:0022857">
    <property type="term" value="F:transmembrane transporter activity"/>
    <property type="evidence" value="ECO:0007669"/>
    <property type="project" value="InterPro"/>
</dbReference>
<evidence type="ECO:0000256" key="2">
    <source>
        <dbReference type="ARBA" id="ARBA00022475"/>
    </source>
</evidence>
<keyword evidence="3 6" id="KW-0812">Transmembrane</keyword>
<feature type="transmembrane region" description="Helical" evidence="6">
    <location>
        <begin position="12"/>
        <end position="29"/>
    </location>
</feature>
<evidence type="ECO:0000256" key="3">
    <source>
        <dbReference type="ARBA" id="ARBA00022692"/>
    </source>
</evidence>
<feature type="transmembrane region" description="Helical" evidence="6">
    <location>
        <begin position="224"/>
        <end position="248"/>
    </location>
</feature>
<dbReference type="AlphaFoldDB" id="A0A239C798"/>
<dbReference type="Gene3D" id="2.60.120.10">
    <property type="entry name" value="Jelly Rolls"/>
    <property type="match status" value="1"/>
</dbReference>
<feature type="transmembrane region" description="Helical" evidence="6">
    <location>
        <begin position="311"/>
        <end position="334"/>
    </location>
</feature>
<reference evidence="8" key="1">
    <citation type="submission" date="2017-06" db="EMBL/GenBank/DDBJ databases">
        <authorList>
            <person name="Varghese N."/>
            <person name="Submissions S."/>
        </authorList>
    </citation>
    <scope>NUCLEOTIDE SEQUENCE [LARGE SCALE GENOMIC DNA]</scope>
    <source>
        <strain evidence="8">DSM 44485</strain>
    </source>
</reference>
<evidence type="ECO:0000256" key="1">
    <source>
        <dbReference type="ARBA" id="ARBA00004651"/>
    </source>
</evidence>
<dbReference type="CDD" id="cd06990">
    <property type="entry name" value="cupin_DUF861"/>
    <property type="match status" value="1"/>
</dbReference>
<sequence length="545" mass="57313">MGTRRSLGRRFGWLWTAYAVSAFGTWLAFDAFPLIAITVLHAGPARVSALAAAGLLVGAVVAVPLGPWVEFRRKRPVMIAMDLVRCAALLSLPAAFVLGGLGFTHLLVVSVVVAAADIAFTAASGACLKALVRPDDLLAANGRLESTAWTATMLGPPLGGAAIGLFGPLVTVAANAVSFLLSAAGIRAIGGTEPCPARGGARLRAGDLLEGWRHILTSPALRPLFLNTILVSGLIMATAPVLAVLMLGRLGFAPWQYALAFAAPCVGGLVGSRSSGRLAARFGRPRIMLVFGTLRACWLLGLALVRPGVGGLLLVIAVELGLITCMGVFNPLYATYRLEWTPPDRVARVLSAWSVTSRITTAAMTGLWGLLAGLTGPRTAVAVAGVLSMATPALLFRNRRALSGPDDLTQVSASASVKREGEGGPIMIEIKSIEKPDDRRDFPRGHLEIANLSGLVFGKATFEPGWRWTESVREIAGTDLCEVHHNGYVVEGRMHILTRDGVEQEVGPGDVFVVAPGHDAWVVGDEACVVFDFAGGMGEYAKARH</sequence>
<dbReference type="SUPFAM" id="SSF103473">
    <property type="entry name" value="MFS general substrate transporter"/>
    <property type="match status" value="1"/>
</dbReference>